<protein>
    <recommendedName>
        <fullName evidence="1">VOC domain-containing protein</fullName>
    </recommendedName>
</protein>
<name>A0AAV1AUJ0_VICFA</name>
<keyword evidence="3" id="KW-1185">Reference proteome</keyword>
<dbReference type="InterPro" id="IPR037523">
    <property type="entry name" value="VOC_core"/>
</dbReference>
<dbReference type="PANTHER" id="PTHR34109:SF1">
    <property type="entry name" value="VOC DOMAIN-CONTAINING PROTEIN"/>
    <property type="match status" value="1"/>
</dbReference>
<dbReference type="Pfam" id="PF22656">
    <property type="entry name" value="At5g48480-like_N"/>
    <property type="match status" value="1"/>
</dbReference>
<dbReference type="InterPro" id="IPR029068">
    <property type="entry name" value="Glyas_Bleomycin-R_OHBP_Dase"/>
</dbReference>
<accession>A0AAV1AUJ0</accession>
<proteinExistence type="predicted"/>
<feature type="domain" description="VOC" evidence="1">
    <location>
        <begin position="16"/>
        <end position="142"/>
    </location>
</feature>
<reference evidence="2 3" key="1">
    <citation type="submission" date="2023-01" db="EMBL/GenBank/DDBJ databases">
        <authorList>
            <person name="Kreplak J."/>
        </authorList>
    </citation>
    <scope>NUCLEOTIDE SEQUENCE [LARGE SCALE GENOMIC DNA]</scope>
</reference>
<evidence type="ECO:0000259" key="1">
    <source>
        <dbReference type="PROSITE" id="PS51819"/>
    </source>
</evidence>
<evidence type="ECO:0000313" key="2">
    <source>
        <dbReference type="EMBL" id="CAI8614174.1"/>
    </source>
</evidence>
<dbReference type="Gene3D" id="3.10.180.10">
    <property type="entry name" value="2,3-Dihydroxybiphenyl 1,2-Dioxygenase, domain 1"/>
    <property type="match status" value="1"/>
</dbReference>
<gene>
    <name evidence="2" type="ORF">VFH_V117200</name>
</gene>
<dbReference type="SUPFAM" id="SSF54593">
    <property type="entry name" value="Glyoxalase/Bleomycin resistance protein/Dihydroxybiphenyl dioxygenase"/>
    <property type="match status" value="1"/>
</dbReference>
<sequence>MEEDDFTLPAVSFAALKPHLFVEAPKANVAVAFYKNVFGAGEVSRTLNPKRKADQEIPHVLSAELKIAGSLFLVVDTVDDSATPVKSGGNGVVFALETEDVEGAIAKAVKGGAVVDIEGASGEGRVGKVTDPYGYVWQISAPLKKRCWDLGLSNPFAFVKDGRIRVQPDPVRPIVFF</sequence>
<organism evidence="2 3">
    <name type="scientific">Vicia faba</name>
    <name type="common">Broad bean</name>
    <name type="synonym">Faba vulgaris</name>
    <dbReference type="NCBI Taxonomy" id="3906"/>
    <lineage>
        <taxon>Eukaryota</taxon>
        <taxon>Viridiplantae</taxon>
        <taxon>Streptophyta</taxon>
        <taxon>Embryophyta</taxon>
        <taxon>Tracheophyta</taxon>
        <taxon>Spermatophyta</taxon>
        <taxon>Magnoliopsida</taxon>
        <taxon>eudicotyledons</taxon>
        <taxon>Gunneridae</taxon>
        <taxon>Pentapetalae</taxon>
        <taxon>rosids</taxon>
        <taxon>fabids</taxon>
        <taxon>Fabales</taxon>
        <taxon>Fabaceae</taxon>
        <taxon>Papilionoideae</taxon>
        <taxon>50 kb inversion clade</taxon>
        <taxon>NPAAA clade</taxon>
        <taxon>Hologalegina</taxon>
        <taxon>IRL clade</taxon>
        <taxon>Fabeae</taxon>
        <taxon>Vicia</taxon>
    </lineage>
</organism>
<evidence type="ECO:0000313" key="3">
    <source>
        <dbReference type="Proteomes" id="UP001157006"/>
    </source>
</evidence>
<dbReference type="Pfam" id="PF22650">
    <property type="entry name" value="At5g48480-like_C"/>
    <property type="match status" value="1"/>
</dbReference>
<dbReference type="EMBL" id="OX451740">
    <property type="protein sequence ID" value="CAI8614174.1"/>
    <property type="molecule type" value="Genomic_DNA"/>
</dbReference>
<dbReference type="InterPro" id="IPR054575">
    <property type="entry name" value="At5g48480-like_C"/>
</dbReference>
<dbReference type="PANTHER" id="PTHR34109">
    <property type="entry name" value="BNAUNNG04460D PROTEIN-RELATED"/>
    <property type="match status" value="1"/>
</dbReference>
<dbReference type="PROSITE" id="PS51819">
    <property type="entry name" value="VOC"/>
    <property type="match status" value="1"/>
</dbReference>
<dbReference type="AlphaFoldDB" id="A0AAV1AUJ0"/>
<dbReference type="CDD" id="cd07246">
    <property type="entry name" value="VOC_like"/>
    <property type="match status" value="1"/>
</dbReference>
<dbReference type="InterPro" id="IPR054576">
    <property type="entry name" value="At5g48480-like_N"/>
</dbReference>
<dbReference type="Proteomes" id="UP001157006">
    <property type="component" value="Chromosome 5"/>
</dbReference>